<reference evidence="3" key="1">
    <citation type="submission" date="2021-01" db="EMBL/GenBank/DDBJ databases">
        <title>Whole genome shotgun sequence of Rhizocola hellebori NBRC 109834.</title>
        <authorList>
            <person name="Komaki H."/>
            <person name="Tamura T."/>
        </authorList>
    </citation>
    <scope>NUCLEOTIDE SEQUENCE</scope>
    <source>
        <strain evidence="3">NBRC 109834</strain>
    </source>
</reference>
<protein>
    <submittedName>
        <fullName evidence="3">Penicillin-binding protein A</fullName>
    </submittedName>
</protein>
<dbReference type="Gene3D" id="3.90.1310.10">
    <property type="entry name" value="Penicillin-binding protein 2a (Domain 2)"/>
    <property type="match status" value="1"/>
</dbReference>
<dbReference type="InterPro" id="IPR001460">
    <property type="entry name" value="PCN-bd_Tpept"/>
</dbReference>
<dbReference type="PANTHER" id="PTHR30627:SF24">
    <property type="entry name" value="PENICILLIN-BINDING PROTEIN 4B"/>
    <property type="match status" value="1"/>
</dbReference>
<dbReference type="EMBL" id="BONY01000022">
    <property type="protein sequence ID" value="GIH05886.1"/>
    <property type="molecule type" value="Genomic_DNA"/>
</dbReference>
<organism evidence="3 4">
    <name type="scientific">Rhizocola hellebori</name>
    <dbReference type="NCBI Taxonomy" id="1392758"/>
    <lineage>
        <taxon>Bacteria</taxon>
        <taxon>Bacillati</taxon>
        <taxon>Actinomycetota</taxon>
        <taxon>Actinomycetes</taxon>
        <taxon>Micromonosporales</taxon>
        <taxon>Micromonosporaceae</taxon>
        <taxon>Rhizocola</taxon>
    </lineage>
</organism>
<keyword evidence="4" id="KW-1185">Reference proteome</keyword>
<dbReference type="InterPro" id="IPR050515">
    <property type="entry name" value="Beta-lactam/transpept"/>
</dbReference>
<feature type="domain" description="Penicillin binding protein A dimerisation" evidence="2">
    <location>
        <begin position="52"/>
        <end position="135"/>
    </location>
</feature>
<evidence type="ECO:0000259" key="1">
    <source>
        <dbReference type="Pfam" id="PF00905"/>
    </source>
</evidence>
<proteinExistence type="predicted"/>
<dbReference type="AlphaFoldDB" id="A0A8J3QA29"/>
<dbReference type="InterPro" id="IPR012338">
    <property type="entry name" value="Beta-lactam/transpept-like"/>
</dbReference>
<evidence type="ECO:0000313" key="3">
    <source>
        <dbReference type="EMBL" id="GIH05886.1"/>
    </source>
</evidence>
<sequence>MNAPLRKVGVVIMVLFGLLFANLNWVQAYKADEYRSSPYNGRVKLAEYKRQRGVIMMAGGTQLAISTATDDDLKYLRSYPLKEQYAHIIGYKPVNIGSTGVEYTENDFLAGESDKLFGDRFRDLFTGEQTAGGNVLLTISPTAQERAFNELTKNKVGAKRGAVVALDPATGAVKALVSMPSFDPNVLVNHDTEAAQAAYKALLEDPEKPLLNRAISEINEPGSVMKVLMSAAALEEGRQPATEVTGGATYQAPGTTHKIPNSTGVVCPESITLIRALTVSCNTAFARLGVELGSKKIVDVATRFGFYDQNLSVGRLGDRGVPVAQSVLGQLVTGSGGDDQPTIALSSIGQASVSMTPLEGAMIAAAVANGGQQMQPHLVQQLVGPDLTTNFYVADPKPLRRSCSPSVATQLQQMMTSVVEDGTGTRAKIEGYQVGGKTGTAEGGEGEETHGWFVGFALKDGQPVAAVAVFLENAGKGGSSEAARIAGQVMRGVIADKTGK</sequence>
<feature type="domain" description="Penicillin-binding protein transpeptidase" evidence="1">
    <location>
        <begin position="161"/>
        <end position="490"/>
    </location>
</feature>
<dbReference type="Gene3D" id="3.40.710.10">
    <property type="entry name" value="DD-peptidase/beta-lactamase superfamily"/>
    <property type="match status" value="1"/>
</dbReference>
<evidence type="ECO:0000313" key="4">
    <source>
        <dbReference type="Proteomes" id="UP000612899"/>
    </source>
</evidence>
<dbReference type="GO" id="GO:0005886">
    <property type="term" value="C:plasma membrane"/>
    <property type="evidence" value="ECO:0007669"/>
    <property type="project" value="TreeGrafter"/>
</dbReference>
<comment type="caution">
    <text evidence="3">The sequence shown here is derived from an EMBL/GenBank/DDBJ whole genome shotgun (WGS) entry which is preliminary data.</text>
</comment>
<name>A0A8J3QA29_9ACTN</name>
<dbReference type="PANTHER" id="PTHR30627">
    <property type="entry name" value="PEPTIDOGLYCAN D,D-TRANSPEPTIDASE"/>
    <property type="match status" value="1"/>
</dbReference>
<dbReference type="Pfam" id="PF21922">
    <property type="entry name" value="PBP_dimer_2"/>
    <property type="match status" value="1"/>
</dbReference>
<dbReference type="Pfam" id="PF00905">
    <property type="entry name" value="Transpeptidase"/>
    <property type="match status" value="1"/>
</dbReference>
<dbReference type="SUPFAM" id="SSF56601">
    <property type="entry name" value="beta-lactamase/transpeptidase-like"/>
    <property type="match status" value="1"/>
</dbReference>
<accession>A0A8J3QA29</accession>
<gene>
    <name evidence="3" type="primary">pbpA</name>
    <name evidence="3" type="ORF">Rhe02_39530</name>
</gene>
<dbReference type="GO" id="GO:0071972">
    <property type="term" value="F:peptidoglycan L,D-transpeptidase activity"/>
    <property type="evidence" value="ECO:0007669"/>
    <property type="project" value="TreeGrafter"/>
</dbReference>
<dbReference type="Proteomes" id="UP000612899">
    <property type="component" value="Unassembled WGS sequence"/>
</dbReference>
<dbReference type="GO" id="GO:0008658">
    <property type="term" value="F:penicillin binding"/>
    <property type="evidence" value="ECO:0007669"/>
    <property type="project" value="InterPro"/>
</dbReference>
<dbReference type="GO" id="GO:0071555">
    <property type="term" value="P:cell wall organization"/>
    <property type="evidence" value="ECO:0007669"/>
    <property type="project" value="TreeGrafter"/>
</dbReference>
<dbReference type="InterPro" id="IPR054120">
    <property type="entry name" value="PBPA_dimer"/>
</dbReference>
<evidence type="ECO:0000259" key="2">
    <source>
        <dbReference type="Pfam" id="PF21922"/>
    </source>
</evidence>
<dbReference type="RefSeq" id="WP_203909710.1">
    <property type="nucleotide sequence ID" value="NZ_BONY01000022.1"/>
</dbReference>